<dbReference type="PROSITE" id="PS00028">
    <property type="entry name" value="ZINC_FINGER_C2H2_1"/>
    <property type="match status" value="1"/>
</dbReference>
<feature type="compositionally biased region" description="Basic residues" evidence="2">
    <location>
        <begin position="520"/>
        <end position="536"/>
    </location>
</feature>
<keyword evidence="1" id="KW-0863">Zinc-finger</keyword>
<sequence length="936" mass="105455">MKPSWLPLAELSSSPQKKKETRRKMDICTANSTGHTKRRISKKNRNWHRRVHLRKTVVQPPAMQSEDKNGPKKIAKKWEQSSVWPPSKEPPQEAHVTNDGGSMLRFPCSQCEEISEYSPKDLVRHFVEKHRGSQPVFSCHMCTFSAHEFSYLQVHLLSHKDTFSSCSMCKDNVQRTWPEFSAHLTMYHCSDGKYSCETCKKFSTCDFRMFLEHIYSHNLNIEEVDGDSSLHRKDKNNLPTTQTPCCQFCGFEASEKWLINKHIKATHPCQNGNQRKDRRQVHSIAMKANNPIPSVKTRLTRSTVRDTCWLTQDCLSLPGKEFLDTYCHLSDPQTTLEQTQQFLMHSVAVETDDQKWTKALKSVLSNVPQKNLENGITPNTSDLAVLTVKNKITVAQNGAAYAKRLKMTSTDKEASCPESADGDSLCASDQNGFNLNLKNQAPCLPSQPENKPCNDLSSSGTGTLENRGNHKLKTDLEIQENSQKREEPNDGDGICKSSDLKLTNESEGKTSAGRVLAKGKIQKRRRRRKARFKKVQKSSEGEALKIVIKKKAVKGKQWISQSSLSPREEVELDGHLEVPNHHLVVNVQKVQPVHEIDQNCIKGSPPDSLDQSEQAAVCESVRPTGPEDVASENECDMLRSFQLTHQEIQDDTEKSQDFSDKSRSAEGTSQTNAVAALLTDVGMPPEDLRLQKSHCTTDGEVMEEKISSAAVMPHGELNLEDSCLERPAEQSDKIVEGLRNEEVPSDSSLHLFSGIWSPQGKTSQQESSPGARHQQKLVPKHQLRTLKLVAINPSQLVKRPAGDQPVVVLNHPDADIPQVARIMEVVNKYREVRKVLLSRRTLRALSALSGEAPEPSDPTEDLGENSSVQERFTLRLKFRRLSRKKYEIVGVASPSREAASKFSCWFCGRIFTSQAEMMVHRQRHLVDWKKPNCEKS</sequence>
<keyword evidence="1" id="KW-0862">Zinc</keyword>
<dbReference type="PROSITE" id="PS50157">
    <property type="entry name" value="ZINC_FINGER_C2H2_2"/>
    <property type="match status" value="1"/>
</dbReference>
<accession>A0ABV0NP70</accession>
<gene>
    <name evidence="4" type="ORF">GOODEAATRI_028047</name>
</gene>
<feature type="region of interest" description="Disordered" evidence="2">
    <location>
        <begin position="1"/>
        <end position="99"/>
    </location>
</feature>
<feature type="compositionally biased region" description="Basic and acidic residues" evidence="2">
    <location>
        <begin position="472"/>
        <end position="488"/>
    </location>
</feature>
<keyword evidence="1" id="KW-0479">Metal-binding</keyword>
<proteinExistence type="predicted"/>
<evidence type="ECO:0000313" key="4">
    <source>
        <dbReference type="EMBL" id="MEQ2173085.1"/>
    </source>
</evidence>
<reference evidence="4 5" key="1">
    <citation type="submission" date="2021-06" db="EMBL/GenBank/DDBJ databases">
        <authorList>
            <person name="Palmer J.M."/>
        </authorList>
    </citation>
    <scope>NUCLEOTIDE SEQUENCE [LARGE SCALE GENOMIC DNA]</scope>
    <source>
        <strain evidence="4 5">GA_2019</strain>
        <tissue evidence="4">Muscle</tissue>
    </source>
</reference>
<comment type="caution">
    <text evidence="4">The sequence shown here is derived from an EMBL/GenBank/DDBJ whole genome shotgun (WGS) entry which is preliminary data.</text>
</comment>
<feature type="region of interest" description="Disordered" evidence="2">
    <location>
        <begin position="756"/>
        <end position="777"/>
    </location>
</feature>
<protein>
    <recommendedName>
        <fullName evidence="3">C2H2-type domain-containing protein</fullName>
    </recommendedName>
</protein>
<feature type="compositionally biased region" description="Basic residues" evidence="2">
    <location>
        <begin position="35"/>
        <end position="55"/>
    </location>
</feature>
<organism evidence="4 5">
    <name type="scientific">Goodea atripinnis</name>
    <dbReference type="NCBI Taxonomy" id="208336"/>
    <lineage>
        <taxon>Eukaryota</taxon>
        <taxon>Metazoa</taxon>
        <taxon>Chordata</taxon>
        <taxon>Craniata</taxon>
        <taxon>Vertebrata</taxon>
        <taxon>Euteleostomi</taxon>
        <taxon>Actinopterygii</taxon>
        <taxon>Neopterygii</taxon>
        <taxon>Teleostei</taxon>
        <taxon>Neoteleostei</taxon>
        <taxon>Acanthomorphata</taxon>
        <taxon>Ovalentaria</taxon>
        <taxon>Atherinomorphae</taxon>
        <taxon>Cyprinodontiformes</taxon>
        <taxon>Goodeidae</taxon>
        <taxon>Goodea</taxon>
    </lineage>
</organism>
<feature type="compositionally biased region" description="Polar residues" evidence="2">
    <location>
        <begin position="455"/>
        <end position="466"/>
    </location>
</feature>
<feature type="region of interest" description="Disordered" evidence="2">
    <location>
        <begin position="439"/>
        <end position="536"/>
    </location>
</feature>
<dbReference type="Proteomes" id="UP001476798">
    <property type="component" value="Unassembled WGS sequence"/>
</dbReference>
<evidence type="ECO:0000256" key="1">
    <source>
        <dbReference type="PROSITE-ProRule" id="PRU00042"/>
    </source>
</evidence>
<evidence type="ECO:0000259" key="3">
    <source>
        <dbReference type="PROSITE" id="PS50157"/>
    </source>
</evidence>
<dbReference type="Gene3D" id="3.30.160.60">
    <property type="entry name" value="Classic Zinc Finger"/>
    <property type="match status" value="1"/>
</dbReference>
<name>A0ABV0NP70_9TELE</name>
<keyword evidence="5" id="KW-1185">Reference proteome</keyword>
<feature type="region of interest" description="Disordered" evidence="2">
    <location>
        <begin position="648"/>
        <end position="671"/>
    </location>
</feature>
<feature type="compositionally biased region" description="Polar residues" evidence="2">
    <location>
        <begin position="759"/>
        <end position="768"/>
    </location>
</feature>
<feature type="compositionally biased region" description="Basic and acidic residues" evidence="2">
    <location>
        <begin position="648"/>
        <end position="664"/>
    </location>
</feature>
<evidence type="ECO:0000256" key="2">
    <source>
        <dbReference type="SAM" id="MobiDB-lite"/>
    </source>
</evidence>
<evidence type="ECO:0000313" key="5">
    <source>
        <dbReference type="Proteomes" id="UP001476798"/>
    </source>
</evidence>
<dbReference type="SMART" id="SM00355">
    <property type="entry name" value="ZnF_C2H2"/>
    <property type="match status" value="6"/>
</dbReference>
<dbReference type="InterPro" id="IPR013087">
    <property type="entry name" value="Znf_C2H2_type"/>
</dbReference>
<dbReference type="EMBL" id="JAHRIO010043773">
    <property type="protein sequence ID" value="MEQ2173085.1"/>
    <property type="molecule type" value="Genomic_DNA"/>
</dbReference>
<feature type="compositionally biased region" description="Basic and acidic residues" evidence="2">
    <location>
        <begin position="498"/>
        <end position="508"/>
    </location>
</feature>
<feature type="domain" description="C2H2-type" evidence="3">
    <location>
        <begin position="902"/>
        <end position="924"/>
    </location>
</feature>